<evidence type="ECO:0000313" key="1">
    <source>
        <dbReference type="EMBL" id="SFA40687.1"/>
    </source>
</evidence>
<organism evidence="1 2">
    <name type="scientific">Pedobacter suwonensis</name>
    <dbReference type="NCBI Taxonomy" id="332999"/>
    <lineage>
        <taxon>Bacteria</taxon>
        <taxon>Pseudomonadati</taxon>
        <taxon>Bacteroidota</taxon>
        <taxon>Sphingobacteriia</taxon>
        <taxon>Sphingobacteriales</taxon>
        <taxon>Sphingobacteriaceae</taxon>
        <taxon>Pedobacter</taxon>
    </lineage>
</organism>
<name>A0A1I0SMM8_9SPHI</name>
<keyword evidence="2" id="KW-1185">Reference proteome</keyword>
<dbReference type="Proteomes" id="UP000198836">
    <property type="component" value="Unassembled WGS sequence"/>
</dbReference>
<dbReference type="AlphaFoldDB" id="A0A1I0SMM8"/>
<evidence type="ECO:0000313" key="2">
    <source>
        <dbReference type="Proteomes" id="UP000198836"/>
    </source>
</evidence>
<dbReference type="EMBL" id="FOJM01000002">
    <property type="protein sequence ID" value="SFA40687.1"/>
    <property type="molecule type" value="Genomic_DNA"/>
</dbReference>
<reference evidence="2" key="1">
    <citation type="submission" date="2016-10" db="EMBL/GenBank/DDBJ databases">
        <authorList>
            <person name="Varghese N."/>
            <person name="Submissions S."/>
        </authorList>
    </citation>
    <scope>NUCLEOTIDE SEQUENCE [LARGE SCALE GENOMIC DNA]</scope>
    <source>
        <strain evidence="2">DSM 18130</strain>
    </source>
</reference>
<protein>
    <submittedName>
        <fullName evidence="1">Uncharacterized protein</fullName>
    </submittedName>
</protein>
<sequence length="200" mass="22235">MATGLFVTKRFVNLNTYMTFYKTLVLIALSFNVTTGAFAQIRKSASSQQNLTSDRQMADQAILSIREAVQNTNSKKLKKEHHTYEADGCVEEGVVDYYFDGKAIVKIVESGSIGDGSWVNEYYYQSGKVIFCFETITGGPAIGEVTKKEYRFYIKDGRILKAMEGKRIIKTDSKASESIATAKNIFNAYASKDFAGALCN</sequence>
<accession>A0A1I0SMM8</accession>
<proteinExistence type="predicted"/>
<gene>
    <name evidence="1" type="ORF">SAMN04488511_102139</name>
</gene>